<dbReference type="GO" id="GO:0016020">
    <property type="term" value="C:membrane"/>
    <property type="evidence" value="ECO:0007669"/>
    <property type="project" value="InterPro"/>
</dbReference>
<comment type="similarity">
    <text evidence="3">Belongs to the glycosyl hydrolase 47 family.</text>
</comment>
<dbReference type="GO" id="GO:0005783">
    <property type="term" value="C:endoplasmic reticulum"/>
    <property type="evidence" value="ECO:0007669"/>
    <property type="project" value="TreeGrafter"/>
</dbReference>
<dbReference type="GO" id="GO:0036503">
    <property type="term" value="P:ERAD pathway"/>
    <property type="evidence" value="ECO:0007669"/>
    <property type="project" value="UniProtKB-ARBA"/>
</dbReference>
<dbReference type="Pfam" id="PF01532">
    <property type="entry name" value="Glyco_hydro_47"/>
    <property type="match status" value="1"/>
</dbReference>
<keyword evidence="8" id="KW-1185">Reference proteome</keyword>
<dbReference type="InterPro" id="IPR001382">
    <property type="entry name" value="Glyco_hydro_47"/>
</dbReference>
<dbReference type="CAZy" id="GH47">
    <property type="family name" value="Glycoside Hydrolase Family 47"/>
</dbReference>
<name>Q6CKQ5_KLULA</name>
<evidence type="ECO:0000256" key="3">
    <source>
        <dbReference type="ARBA" id="ARBA00007658"/>
    </source>
</evidence>
<keyword evidence="6" id="KW-0472">Membrane</keyword>
<dbReference type="FunCoup" id="Q6CKQ5">
    <property type="interactions" value="137"/>
</dbReference>
<reference evidence="7 8" key="1">
    <citation type="journal article" date="2004" name="Nature">
        <title>Genome evolution in yeasts.</title>
        <authorList>
            <consortium name="Genolevures"/>
            <person name="Dujon B."/>
            <person name="Sherman D."/>
            <person name="Fischer G."/>
            <person name="Durrens P."/>
            <person name="Casaregola S."/>
            <person name="Lafontaine I."/>
            <person name="de Montigny J."/>
            <person name="Marck C."/>
            <person name="Neuveglise C."/>
            <person name="Talla E."/>
            <person name="Goffard N."/>
            <person name="Frangeul L."/>
            <person name="Aigle M."/>
            <person name="Anthouard V."/>
            <person name="Babour A."/>
            <person name="Barbe V."/>
            <person name="Barnay S."/>
            <person name="Blanchin S."/>
            <person name="Beckerich J.M."/>
            <person name="Beyne E."/>
            <person name="Bleykasten C."/>
            <person name="Boisrame A."/>
            <person name="Boyer J."/>
            <person name="Cattolico L."/>
            <person name="Confanioleri F."/>
            <person name="de Daruvar A."/>
            <person name="Despons L."/>
            <person name="Fabre E."/>
            <person name="Fairhead C."/>
            <person name="Ferry-Dumazet H."/>
            <person name="Groppi A."/>
            <person name="Hantraye F."/>
            <person name="Hennequin C."/>
            <person name="Jauniaux N."/>
            <person name="Joyet P."/>
            <person name="Kachouri R."/>
            <person name="Kerrest A."/>
            <person name="Koszul R."/>
            <person name="Lemaire M."/>
            <person name="Lesur I."/>
            <person name="Ma L."/>
            <person name="Muller H."/>
            <person name="Nicaud J.M."/>
            <person name="Nikolski M."/>
            <person name="Oztas S."/>
            <person name="Ozier-Kalogeropoulos O."/>
            <person name="Pellenz S."/>
            <person name="Potier S."/>
            <person name="Richard G.F."/>
            <person name="Straub M.L."/>
            <person name="Suleau A."/>
            <person name="Swennene D."/>
            <person name="Tekaia F."/>
            <person name="Wesolowski-Louvel M."/>
            <person name="Westhof E."/>
            <person name="Wirth B."/>
            <person name="Zeniou-Meyer M."/>
            <person name="Zivanovic I."/>
            <person name="Bolotin-Fukuhara M."/>
            <person name="Thierry A."/>
            <person name="Bouchier C."/>
            <person name="Caudron B."/>
            <person name="Scarpelli C."/>
            <person name="Gaillardin C."/>
            <person name="Weissenbach J."/>
            <person name="Wincker P."/>
            <person name="Souciet J.L."/>
        </authorList>
    </citation>
    <scope>NUCLEOTIDE SEQUENCE [LARGE SCALE GENOMIC DNA]</scope>
    <source>
        <strain evidence="8">ATCC 8585 / CBS 2359 / DSM 70799 / NBRC 1267 / NRRL Y-1140 / WM37</strain>
    </source>
</reference>
<keyword evidence="4" id="KW-0378">Hydrolase</keyword>
<evidence type="ECO:0000313" key="7">
    <source>
        <dbReference type="EMBL" id="CAG98192.1"/>
    </source>
</evidence>
<keyword evidence="5" id="KW-1015">Disulfide bond</keyword>
<feature type="transmembrane region" description="Helical" evidence="6">
    <location>
        <begin position="12"/>
        <end position="31"/>
    </location>
</feature>
<dbReference type="SUPFAM" id="SSF48225">
    <property type="entry name" value="Seven-hairpin glycosidases"/>
    <property type="match status" value="1"/>
</dbReference>
<organism evidence="7 8">
    <name type="scientific">Kluyveromyces lactis (strain ATCC 8585 / CBS 2359 / DSM 70799 / NBRC 1267 / NRRL Y-1140 / WM37)</name>
    <name type="common">Yeast</name>
    <name type="synonym">Candida sphaerica</name>
    <dbReference type="NCBI Taxonomy" id="284590"/>
    <lineage>
        <taxon>Eukaryota</taxon>
        <taxon>Fungi</taxon>
        <taxon>Dikarya</taxon>
        <taxon>Ascomycota</taxon>
        <taxon>Saccharomycotina</taxon>
        <taxon>Saccharomycetes</taxon>
        <taxon>Saccharomycetales</taxon>
        <taxon>Saccharomycetaceae</taxon>
        <taxon>Kluyveromyces</taxon>
    </lineage>
</organism>
<dbReference type="Gene3D" id="1.50.10.10">
    <property type="match status" value="1"/>
</dbReference>
<comment type="pathway">
    <text evidence="2">Protein modification; protein glycosylation.</text>
</comment>
<dbReference type="PANTHER" id="PTHR11742:SF103">
    <property type="entry name" value="ENDOPLASMIC RETICULUM MANNOSIDASE MNL2-RELATED"/>
    <property type="match status" value="1"/>
</dbReference>
<keyword evidence="6" id="KW-1133">Transmembrane helix</keyword>
<protein>
    <submittedName>
        <fullName evidence="7">KLLA0F08899p</fullName>
    </submittedName>
</protein>
<dbReference type="KEGG" id="kla:KLLA0_F08899g"/>
<evidence type="ECO:0000256" key="2">
    <source>
        <dbReference type="ARBA" id="ARBA00004922"/>
    </source>
</evidence>
<evidence type="ECO:0000313" key="8">
    <source>
        <dbReference type="Proteomes" id="UP000000598"/>
    </source>
</evidence>
<gene>
    <name evidence="7" type="ORF">KLLA0_F08899g</name>
</gene>
<evidence type="ECO:0000256" key="5">
    <source>
        <dbReference type="ARBA" id="ARBA00023157"/>
    </source>
</evidence>
<dbReference type="InterPro" id="IPR036026">
    <property type="entry name" value="Seven-hairpin_glycosidases"/>
</dbReference>
<dbReference type="PaxDb" id="284590-Q6CKQ5"/>
<evidence type="ECO:0000256" key="6">
    <source>
        <dbReference type="SAM" id="Phobius"/>
    </source>
</evidence>
<dbReference type="InterPro" id="IPR050749">
    <property type="entry name" value="Glycosyl_Hydrolase_47"/>
</dbReference>
<sequence>MFLRLLLHTWRKCRSILLLLITASVLFYYTFENEIEHLNSFAYTDSLPLIQNQDSHNAPVAGSADKITHDEISKELTDKSSLSEKNKYFPILLENSDEALKYRSENYDSKEPFHPFHPFYEKKTVIPYKQISKQYPQLNRVSSIHSNALIKDELLYHWTARINRITDHAYLDLQTNISILSTDSLLQRNESLLTVTAVLNKFDDPMDQRVWSSEILGSLLAVIGNRKEKNPELLQLITIIGEMLLRSYDTPNYLPQIPFFWKTSVPNRYAFKKTKTSMLATNILEFLTLSHITNDPQFDSVVSHSLQTMSRSVLLFDIDYLFPSFVDASGCKPLSDEKIAKGDHLRESNVLKSMQNGKYIHCVIKESLLPQHNVDGNPITLDTIDLYLTVLKAYHLNNGNLFEKREAEKSITKSLLHSIKMINDTMLFQPWLPSDLEDLLLPTSIKTNIHFDVLEDRNEVSIGKEYKVTPDGAKMSSLLSISSVLFNDSSLIEQAKAITKGYYELYKLLDQIPDVVALDRKLPTFGMFDPTAKIALIKSGHYKSNTMQQGVKITETTEDKSKHYTNTDAHSFSPNVKDINEEQLCWKLHTWPFYVNDMVVSTRPPFELIESLIYLYKITEDYQWKLIGEDLMHSIEWSQLTVADTGKLVRLFYALFEDHVNIDEYVINSKYHFIARQFEVNPTSKRIYHTFDDIKETNKLMNP</sequence>
<evidence type="ECO:0000256" key="4">
    <source>
        <dbReference type="ARBA" id="ARBA00022801"/>
    </source>
</evidence>
<dbReference type="OMA" id="YYTFENE"/>
<dbReference type="STRING" id="284590.Q6CKQ5"/>
<dbReference type="PANTHER" id="PTHR11742">
    <property type="entry name" value="MANNOSYL-OLIGOSACCHARIDE ALPHA-1,2-MANNOSIDASE-RELATED"/>
    <property type="match status" value="1"/>
</dbReference>
<dbReference type="GO" id="GO:0004571">
    <property type="term" value="F:mannosyl-oligosaccharide 1,2-alpha-mannosidase activity"/>
    <property type="evidence" value="ECO:0007669"/>
    <property type="project" value="InterPro"/>
</dbReference>
<keyword evidence="6" id="KW-0812">Transmembrane</keyword>
<comment type="cofactor">
    <cofactor evidence="1">
        <name>Ca(2+)</name>
        <dbReference type="ChEBI" id="CHEBI:29108"/>
    </cofactor>
</comment>
<accession>Q6CKQ5</accession>
<evidence type="ECO:0000256" key="1">
    <source>
        <dbReference type="ARBA" id="ARBA00001913"/>
    </source>
</evidence>
<dbReference type="Proteomes" id="UP000000598">
    <property type="component" value="Chromosome F"/>
</dbReference>
<dbReference type="GO" id="GO:0005975">
    <property type="term" value="P:carbohydrate metabolic process"/>
    <property type="evidence" value="ECO:0007669"/>
    <property type="project" value="InterPro"/>
</dbReference>
<dbReference type="GO" id="GO:0005509">
    <property type="term" value="F:calcium ion binding"/>
    <property type="evidence" value="ECO:0007669"/>
    <property type="project" value="InterPro"/>
</dbReference>
<dbReference type="eggNOG" id="KOG2204">
    <property type="taxonomic scope" value="Eukaryota"/>
</dbReference>
<dbReference type="InterPro" id="IPR012341">
    <property type="entry name" value="6hp_glycosidase-like_sf"/>
</dbReference>
<dbReference type="HOGENOM" id="CLU_022261_0_0_1"/>
<proteinExistence type="inferred from homology"/>
<dbReference type="AlphaFoldDB" id="Q6CKQ5"/>
<dbReference type="InParanoid" id="Q6CKQ5"/>
<dbReference type="EMBL" id="CR382126">
    <property type="protein sequence ID" value="CAG98192.1"/>
    <property type="molecule type" value="Genomic_DNA"/>
</dbReference>